<dbReference type="GeneTree" id="ENSGT00940000154890"/>
<comment type="catalytic activity">
    <reaction evidence="11">
        <text>L-seryl-[protein] + ATP = O-phospho-L-seryl-[protein] + ADP + H(+)</text>
        <dbReference type="Rhea" id="RHEA:17989"/>
        <dbReference type="Rhea" id="RHEA-COMP:9863"/>
        <dbReference type="Rhea" id="RHEA-COMP:11604"/>
        <dbReference type="ChEBI" id="CHEBI:15378"/>
        <dbReference type="ChEBI" id="CHEBI:29999"/>
        <dbReference type="ChEBI" id="CHEBI:30616"/>
        <dbReference type="ChEBI" id="CHEBI:83421"/>
        <dbReference type="ChEBI" id="CHEBI:456216"/>
        <dbReference type="EC" id="2.7.11.17"/>
    </reaction>
</comment>
<protein>
    <recommendedName>
        <fullName evidence="2">calcium/calmodulin-dependent protein kinase</fullName>
        <ecNumber evidence="2">2.7.11.17</ecNumber>
    </recommendedName>
</protein>
<keyword evidence="9" id="KW-0112">Calmodulin-binding</keyword>
<evidence type="ECO:0000259" key="14">
    <source>
        <dbReference type="PROSITE" id="PS50011"/>
    </source>
</evidence>
<dbReference type="Gene3D" id="3.30.200.20">
    <property type="entry name" value="Phosphorylase Kinase, domain 1"/>
    <property type="match status" value="1"/>
</dbReference>
<evidence type="ECO:0000313" key="15">
    <source>
        <dbReference type="Ensembl" id="ENSPKIP00000038650.1"/>
    </source>
</evidence>
<reference evidence="15" key="1">
    <citation type="submission" date="2025-08" db="UniProtKB">
        <authorList>
            <consortium name="Ensembl"/>
        </authorList>
    </citation>
    <scope>IDENTIFICATION</scope>
</reference>
<dbReference type="Proteomes" id="UP000261540">
    <property type="component" value="Unplaced"/>
</dbReference>
<keyword evidence="8 12" id="KW-0067">ATP-binding</keyword>
<keyword evidence="7" id="KW-0418">Kinase</keyword>
<keyword evidence="6 12" id="KW-0547">Nucleotide-binding</keyword>
<dbReference type="InterPro" id="IPR011009">
    <property type="entry name" value="Kinase-like_dom_sf"/>
</dbReference>
<accession>A0A3B3T7M3</accession>
<dbReference type="InterPro" id="IPR008271">
    <property type="entry name" value="Ser/Thr_kinase_AS"/>
</dbReference>
<sequence>MSEDSSSKEEVDSDRLGLARMVAAISMFPAKEPDASDNMSCGVVDLAWRPPQPQYTGRRKMSLQEQGTYQRFPRRPTIESKRVSLSDGQDCVQLNQYKLKSEIGKGSYGVVKLAYNQDDDNYYAMKAVSKKKMMRQCGFSRRPPSRGPEGSQGQETRFLGPLEMVYQEIAILKKLDHLNVVKLVEVLDDPEEDNLHMEVPTDSPLSEEQALLYFRDVVLGIEYLHFQKIIHRDIKPSNLLLGDDGHVKIADFGVSNKFEGSDAQLSSTAGTPAFMAPEMLTDHVQNFSGKALDVWALGITLYCFVFGKASHWPVISGSLKGLILRMLNKDPNMRITIPEIKLYPWVTRNETDPLPLEEDHCTIVEVTEEEVQNSVKLIPSLSAMILVKAMLRKRSFSNPYKNLGRRMRSMSAPGNLLA</sequence>
<comment type="subcellular location">
    <subcellularLocation>
        <location evidence="1">Cytoplasm</location>
    </subcellularLocation>
</comment>
<keyword evidence="16" id="KW-1185">Reference proteome</keyword>
<dbReference type="SUPFAM" id="SSF56112">
    <property type="entry name" value="Protein kinase-like (PK-like)"/>
    <property type="match status" value="1"/>
</dbReference>
<feature type="binding site" evidence="12">
    <location>
        <position position="126"/>
    </location>
    <ligand>
        <name>ATP</name>
        <dbReference type="ChEBI" id="CHEBI:30616"/>
    </ligand>
</feature>
<dbReference type="GO" id="GO:0005737">
    <property type="term" value="C:cytoplasm"/>
    <property type="evidence" value="ECO:0007669"/>
    <property type="project" value="UniProtKB-SubCell"/>
</dbReference>
<dbReference type="GO" id="GO:0004683">
    <property type="term" value="F:calcium/calmodulin-dependent protein kinase activity"/>
    <property type="evidence" value="ECO:0007669"/>
    <property type="project" value="UniProtKB-EC"/>
</dbReference>
<feature type="domain" description="Protein kinase" evidence="14">
    <location>
        <begin position="97"/>
        <end position="346"/>
    </location>
</feature>
<evidence type="ECO:0000256" key="10">
    <source>
        <dbReference type="ARBA" id="ARBA00047307"/>
    </source>
</evidence>
<dbReference type="GO" id="GO:0005516">
    <property type="term" value="F:calmodulin binding"/>
    <property type="evidence" value="ECO:0007669"/>
    <property type="project" value="UniProtKB-KW"/>
</dbReference>
<organism evidence="15 16">
    <name type="scientific">Paramormyrops kingsleyae</name>
    <dbReference type="NCBI Taxonomy" id="1676925"/>
    <lineage>
        <taxon>Eukaryota</taxon>
        <taxon>Metazoa</taxon>
        <taxon>Chordata</taxon>
        <taxon>Craniata</taxon>
        <taxon>Vertebrata</taxon>
        <taxon>Euteleostomi</taxon>
        <taxon>Actinopterygii</taxon>
        <taxon>Neopterygii</taxon>
        <taxon>Teleostei</taxon>
        <taxon>Osteoglossocephala</taxon>
        <taxon>Osteoglossomorpha</taxon>
        <taxon>Osteoglossiformes</taxon>
        <taxon>Mormyridae</taxon>
        <taxon>Paramormyrops</taxon>
    </lineage>
</organism>
<dbReference type="InterPro" id="IPR000719">
    <property type="entry name" value="Prot_kinase_dom"/>
</dbReference>
<dbReference type="PANTHER" id="PTHR43895:SF26">
    <property type="entry name" value="CALCIUM_CALMODULIN DEPENDENT PROTEIN KINASE KINASE 1"/>
    <property type="match status" value="1"/>
</dbReference>
<dbReference type="PROSITE" id="PS00107">
    <property type="entry name" value="PROTEIN_KINASE_ATP"/>
    <property type="match status" value="1"/>
</dbReference>
<evidence type="ECO:0000256" key="2">
    <source>
        <dbReference type="ARBA" id="ARBA00012434"/>
    </source>
</evidence>
<dbReference type="InterPro" id="IPR017441">
    <property type="entry name" value="Protein_kinase_ATP_BS"/>
</dbReference>
<keyword evidence="5" id="KW-0808">Transferase</keyword>
<evidence type="ECO:0000256" key="3">
    <source>
        <dbReference type="ARBA" id="ARBA00022490"/>
    </source>
</evidence>
<keyword evidence="3" id="KW-0963">Cytoplasm</keyword>
<evidence type="ECO:0000313" key="16">
    <source>
        <dbReference type="Proteomes" id="UP000261540"/>
    </source>
</evidence>
<evidence type="ECO:0000256" key="11">
    <source>
        <dbReference type="ARBA" id="ARBA00047430"/>
    </source>
</evidence>
<dbReference type="PROSITE" id="PS00108">
    <property type="entry name" value="PROTEIN_KINASE_ST"/>
    <property type="match status" value="1"/>
</dbReference>
<evidence type="ECO:0000256" key="6">
    <source>
        <dbReference type="ARBA" id="ARBA00022741"/>
    </source>
</evidence>
<dbReference type="GO" id="GO:0005524">
    <property type="term" value="F:ATP binding"/>
    <property type="evidence" value="ECO:0007669"/>
    <property type="project" value="UniProtKB-UniRule"/>
</dbReference>
<dbReference type="GO" id="GO:0061762">
    <property type="term" value="P:CAMKK-AMPK signaling cascade"/>
    <property type="evidence" value="ECO:0007669"/>
    <property type="project" value="TreeGrafter"/>
</dbReference>
<comment type="similarity">
    <text evidence="13">Belongs to the protein kinase superfamily.</text>
</comment>
<name>A0A3B3T7M3_9TELE</name>
<evidence type="ECO:0000256" key="4">
    <source>
        <dbReference type="ARBA" id="ARBA00022527"/>
    </source>
</evidence>
<dbReference type="EC" id="2.7.11.17" evidence="2"/>
<evidence type="ECO:0000256" key="12">
    <source>
        <dbReference type="PROSITE-ProRule" id="PRU10141"/>
    </source>
</evidence>
<dbReference type="FunFam" id="3.30.200.20:FF:000429">
    <property type="entry name" value="Calcium/calmodulin-dependent protein kinase kinase"/>
    <property type="match status" value="1"/>
</dbReference>
<dbReference type="Gene3D" id="1.10.510.10">
    <property type="entry name" value="Transferase(Phosphotransferase) domain 1"/>
    <property type="match status" value="1"/>
</dbReference>
<evidence type="ECO:0000256" key="9">
    <source>
        <dbReference type="ARBA" id="ARBA00022860"/>
    </source>
</evidence>
<dbReference type="Ensembl" id="ENSPKIT00000019644.1">
    <property type="protein sequence ID" value="ENSPKIP00000038650.1"/>
    <property type="gene ID" value="ENSPKIG00000016333.1"/>
</dbReference>
<dbReference type="PANTHER" id="PTHR43895">
    <property type="entry name" value="CALCIUM/CALMODULIN-DEPENDENT PROTEIN KINASE KINASE-RELATED"/>
    <property type="match status" value="1"/>
</dbReference>
<proteinExistence type="inferred from homology"/>
<evidence type="ECO:0000256" key="1">
    <source>
        <dbReference type="ARBA" id="ARBA00004496"/>
    </source>
</evidence>
<evidence type="ECO:0000256" key="5">
    <source>
        <dbReference type="ARBA" id="ARBA00022679"/>
    </source>
</evidence>
<dbReference type="Pfam" id="PF00069">
    <property type="entry name" value="Pkinase"/>
    <property type="match status" value="1"/>
</dbReference>
<evidence type="ECO:0000256" key="8">
    <source>
        <dbReference type="ARBA" id="ARBA00022840"/>
    </source>
</evidence>
<keyword evidence="4 13" id="KW-0723">Serine/threonine-protein kinase</keyword>
<dbReference type="GO" id="GO:0005634">
    <property type="term" value="C:nucleus"/>
    <property type="evidence" value="ECO:0007669"/>
    <property type="project" value="UniProtKB-ARBA"/>
</dbReference>
<dbReference type="PROSITE" id="PS50011">
    <property type="entry name" value="PROTEIN_KINASE_DOM"/>
    <property type="match status" value="1"/>
</dbReference>
<reference evidence="15" key="2">
    <citation type="submission" date="2025-09" db="UniProtKB">
        <authorList>
            <consortium name="Ensembl"/>
        </authorList>
    </citation>
    <scope>IDENTIFICATION</scope>
</reference>
<dbReference type="SMART" id="SM00220">
    <property type="entry name" value="S_TKc"/>
    <property type="match status" value="1"/>
</dbReference>
<evidence type="ECO:0000256" key="13">
    <source>
        <dbReference type="RuleBase" id="RU000304"/>
    </source>
</evidence>
<dbReference type="STRING" id="1676925.ENSPKIP00000038650"/>
<dbReference type="AlphaFoldDB" id="A0A3B3T7M3"/>
<comment type="catalytic activity">
    <reaction evidence="10">
        <text>L-threonyl-[protein] + ATP = O-phospho-L-threonyl-[protein] + ADP + H(+)</text>
        <dbReference type="Rhea" id="RHEA:46608"/>
        <dbReference type="Rhea" id="RHEA-COMP:11060"/>
        <dbReference type="Rhea" id="RHEA-COMP:11605"/>
        <dbReference type="ChEBI" id="CHEBI:15378"/>
        <dbReference type="ChEBI" id="CHEBI:30013"/>
        <dbReference type="ChEBI" id="CHEBI:30616"/>
        <dbReference type="ChEBI" id="CHEBI:61977"/>
        <dbReference type="ChEBI" id="CHEBI:456216"/>
        <dbReference type="EC" id="2.7.11.17"/>
    </reaction>
</comment>
<evidence type="ECO:0000256" key="7">
    <source>
        <dbReference type="ARBA" id="ARBA00022777"/>
    </source>
</evidence>